<sequence>MPRESGDQATPGATNPLTGVRPDYDQASKYLVGVSVGSPSSALNTF</sequence>
<protein>
    <submittedName>
        <fullName evidence="2">Uncharacterized protein</fullName>
    </submittedName>
</protein>
<gene>
    <name evidence="2" type="ORF">IRI77_07350</name>
</gene>
<feature type="region of interest" description="Disordered" evidence="1">
    <location>
        <begin position="1"/>
        <end position="23"/>
    </location>
</feature>
<evidence type="ECO:0000313" key="3">
    <source>
        <dbReference type="Proteomes" id="UP000593892"/>
    </source>
</evidence>
<organism evidence="2 3">
    <name type="scientific">Paludibaculum fermentans</name>
    <dbReference type="NCBI Taxonomy" id="1473598"/>
    <lineage>
        <taxon>Bacteria</taxon>
        <taxon>Pseudomonadati</taxon>
        <taxon>Acidobacteriota</taxon>
        <taxon>Terriglobia</taxon>
        <taxon>Bryobacterales</taxon>
        <taxon>Bryobacteraceae</taxon>
        <taxon>Paludibaculum</taxon>
    </lineage>
</organism>
<dbReference type="Proteomes" id="UP000593892">
    <property type="component" value="Chromosome"/>
</dbReference>
<evidence type="ECO:0000256" key="1">
    <source>
        <dbReference type="SAM" id="MobiDB-lite"/>
    </source>
</evidence>
<accession>A0A7S7NYU0</accession>
<name>A0A7S7NYU0_PALFE</name>
<keyword evidence="3" id="KW-1185">Reference proteome</keyword>
<dbReference type="AlphaFoldDB" id="A0A7S7NYU0"/>
<proteinExistence type="predicted"/>
<evidence type="ECO:0000313" key="2">
    <source>
        <dbReference type="EMBL" id="QOY92293.1"/>
    </source>
</evidence>
<dbReference type="KEGG" id="pfer:IRI77_07350"/>
<reference evidence="2 3" key="1">
    <citation type="submission" date="2020-10" db="EMBL/GenBank/DDBJ databases">
        <title>Complete genome sequence of Paludibaculum fermentans P105T, a facultatively anaerobic acidobacterium capable of dissimilatory Fe(III) reduction.</title>
        <authorList>
            <person name="Dedysh S.N."/>
            <person name="Beletsky A.V."/>
            <person name="Kulichevskaya I.S."/>
            <person name="Mardanov A.V."/>
            <person name="Ravin N.V."/>
        </authorList>
    </citation>
    <scope>NUCLEOTIDE SEQUENCE [LARGE SCALE GENOMIC DNA]</scope>
    <source>
        <strain evidence="2 3">P105</strain>
    </source>
</reference>
<dbReference type="EMBL" id="CP063849">
    <property type="protein sequence ID" value="QOY92293.1"/>
    <property type="molecule type" value="Genomic_DNA"/>
</dbReference>
<dbReference type="RefSeq" id="WP_194453947.1">
    <property type="nucleotide sequence ID" value="NZ_CP063849.1"/>
</dbReference>
<feature type="compositionally biased region" description="Polar residues" evidence="1">
    <location>
        <begin position="7"/>
        <end position="17"/>
    </location>
</feature>